<dbReference type="Proteomes" id="UP000076096">
    <property type="component" value="Chromosome"/>
</dbReference>
<evidence type="ECO:0000256" key="1">
    <source>
        <dbReference type="SAM" id="MobiDB-lite"/>
    </source>
</evidence>
<dbReference type="KEGG" id="stsi:A4E84_20470"/>
<feature type="region of interest" description="Disordered" evidence="1">
    <location>
        <begin position="1"/>
        <end position="32"/>
    </location>
</feature>
<proteinExistence type="predicted"/>
<dbReference type="AlphaFoldDB" id="A0A143C2L3"/>
<evidence type="ECO:0000313" key="3">
    <source>
        <dbReference type="Proteomes" id="UP000076096"/>
    </source>
</evidence>
<organism evidence="2 3">
    <name type="scientific">Streptomyces qaidamensis</name>
    <dbReference type="NCBI Taxonomy" id="1783515"/>
    <lineage>
        <taxon>Bacteria</taxon>
        <taxon>Bacillati</taxon>
        <taxon>Actinomycetota</taxon>
        <taxon>Actinomycetes</taxon>
        <taxon>Kitasatosporales</taxon>
        <taxon>Streptomycetaceae</taxon>
        <taxon>Streptomyces</taxon>
        <taxon>Streptomyces aurantiacus group</taxon>
    </lineage>
</organism>
<protein>
    <submittedName>
        <fullName evidence="2">Transcriptional regulator</fullName>
    </submittedName>
</protein>
<sequence length="156" mass="17238">MPMPDPQSVTSPQNDPGETDHPAEDRAHRGEDLAALLERLLAEAPDRTQKDLAGAAGISYPTLNAWMNRTRGTSRVAPETLRALVDAFRHWGVGVTPKEMFEAAGRPVPGRTDEEREGRLLTLYRQLPENKQRDLIKFAEAMLRDAAAAVQVSRVS</sequence>
<evidence type="ECO:0000313" key="2">
    <source>
        <dbReference type="EMBL" id="AMW11658.1"/>
    </source>
</evidence>
<keyword evidence="3" id="KW-1185">Reference proteome</keyword>
<dbReference type="InterPro" id="IPR010982">
    <property type="entry name" value="Lambda_DNA-bd_dom_sf"/>
</dbReference>
<feature type="compositionally biased region" description="Basic and acidic residues" evidence="1">
    <location>
        <begin position="18"/>
        <end position="32"/>
    </location>
</feature>
<accession>A0A143C2L3</accession>
<dbReference type="InterPro" id="IPR001387">
    <property type="entry name" value="Cro/C1-type_HTH"/>
</dbReference>
<dbReference type="GO" id="GO:0003677">
    <property type="term" value="F:DNA binding"/>
    <property type="evidence" value="ECO:0007669"/>
    <property type="project" value="InterPro"/>
</dbReference>
<dbReference type="STRING" id="1783515.A4E84_20470"/>
<feature type="compositionally biased region" description="Polar residues" evidence="1">
    <location>
        <begin position="7"/>
        <end position="16"/>
    </location>
</feature>
<dbReference type="EMBL" id="CP015098">
    <property type="protein sequence ID" value="AMW11658.1"/>
    <property type="molecule type" value="Genomic_DNA"/>
</dbReference>
<dbReference type="SUPFAM" id="SSF47413">
    <property type="entry name" value="lambda repressor-like DNA-binding domains"/>
    <property type="match status" value="1"/>
</dbReference>
<dbReference type="CDD" id="cd00093">
    <property type="entry name" value="HTH_XRE"/>
    <property type="match status" value="1"/>
</dbReference>
<reference evidence="3" key="1">
    <citation type="submission" date="2016-04" db="EMBL/GenBank/DDBJ databases">
        <authorList>
            <person name="Zhang B."/>
        </authorList>
    </citation>
    <scope>NUCLEOTIDE SEQUENCE [LARGE SCALE GENOMIC DNA]</scope>
    <source>
        <strain evidence="3">S10</strain>
    </source>
</reference>
<gene>
    <name evidence="2" type="ORF">A4E84_20470</name>
</gene>
<name>A0A143C2L3_9ACTN</name>
<dbReference type="Gene3D" id="1.10.260.40">
    <property type="entry name" value="lambda repressor-like DNA-binding domains"/>
    <property type="match status" value="1"/>
</dbReference>